<proteinExistence type="predicted"/>
<evidence type="ECO:0000313" key="2">
    <source>
        <dbReference type="EMBL" id="MPC75604.1"/>
    </source>
</evidence>
<sequence length="184" mass="20210">MSGSYTAAKHALHVSTGCCCRSTGQGSVGAQAGHLLTVLLACVVKVITIYVLPSSRYVFQGYFECLRTEKIGRGLAISMVCPGPVVSGLDEACFTDQLEKKLSEKRTGKMMSAERCAELFAVALANHLPETWIAVQPVLIIMYCSQYMPGLTKRYVGVVWWDDWLSVRCLDRCLCVCMKLRGEG</sequence>
<dbReference type="SUPFAM" id="SSF51735">
    <property type="entry name" value="NAD(P)-binding Rossmann-fold domains"/>
    <property type="match status" value="1"/>
</dbReference>
<dbReference type="EMBL" id="VSRR010041481">
    <property type="protein sequence ID" value="MPC75604.1"/>
    <property type="molecule type" value="Genomic_DNA"/>
</dbReference>
<evidence type="ECO:0000313" key="3">
    <source>
        <dbReference type="Proteomes" id="UP000324222"/>
    </source>
</evidence>
<keyword evidence="3" id="KW-1185">Reference proteome</keyword>
<protein>
    <submittedName>
        <fullName evidence="2">Dehydrogenase/reductase SDR family member 7</fullName>
    </submittedName>
</protein>
<dbReference type="PANTHER" id="PTHR44269">
    <property type="entry name" value="DEHYDROGENASE/REDUCTASE SDR FAMILY MEMBER 7-RELATED"/>
    <property type="match status" value="1"/>
</dbReference>
<comment type="caution">
    <text evidence="2">The sequence shown here is derived from an EMBL/GenBank/DDBJ whole genome shotgun (WGS) entry which is preliminary data.</text>
</comment>
<accession>A0A5B7I4A6</accession>
<name>A0A5B7I4A6_PORTR</name>
<dbReference type="Proteomes" id="UP000324222">
    <property type="component" value="Unassembled WGS sequence"/>
</dbReference>
<dbReference type="AlphaFoldDB" id="A0A5B7I4A6"/>
<keyword evidence="1" id="KW-1133">Transmembrane helix</keyword>
<reference evidence="2 3" key="1">
    <citation type="submission" date="2019-05" db="EMBL/GenBank/DDBJ databases">
        <title>Another draft genome of Portunus trituberculatus and its Hox gene families provides insights of decapod evolution.</title>
        <authorList>
            <person name="Jeong J.-H."/>
            <person name="Song I."/>
            <person name="Kim S."/>
            <person name="Choi T."/>
            <person name="Kim D."/>
            <person name="Ryu S."/>
            <person name="Kim W."/>
        </authorList>
    </citation>
    <scope>NUCLEOTIDE SEQUENCE [LARGE SCALE GENOMIC DNA]</scope>
    <source>
        <tissue evidence="2">Muscle</tissue>
    </source>
</reference>
<keyword evidence="1" id="KW-0812">Transmembrane</keyword>
<dbReference type="InterPro" id="IPR053011">
    <property type="entry name" value="SDR_family_member_7"/>
</dbReference>
<feature type="transmembrane region" description="Helical" evidence="1">
    <location>
        <begin position="32"/>
        <end position="52"/>
    </location>
</feature>
<keyword evidence="1" id="KW-0472">Membrane</keyword>
<dbReference type="PANTHER" id="PTHR44269:SF1">
    <property type="entry name" value="DEHYDROGENASE_REDUCTASE SDR FAMILY MEMBER 7"/>
    <property type="match status" value="1"/>
</dbReference>
<dbReference type="InterPro" id="IPR036291">
    <property type="entry name" value="NAD(P)-bd_dom_sf"/>
</dbReference>
<gene>
    <name evidence="2" type="primary">DHRS7_0</name>
    <name evidence="2" type="ORF">E2C01_069994</name>
</gene>
<organism evidence="2 3">
    <name type="scientific">Portunus trituberculatus</name>
    <name type="common">Swimming crab</name>
    <name type="synonym">Neptunus trituberculatus</name>
    <dbReference type="NCBI Taxonomy" id="210409"/>
    <lineage>
        <taxon>Eukaryota</taxon>
        <taxon>Metazoa</taxon>
        <taxon>Ecdysozoa</taxon>
        <taxon>Arthropoda</taxon>
        <taxon>Crustacea</taxon>
        <taxon>Multicrustacea</taxon>
        <taxon>Malacostraca</taxon>
        <taxon>Eumalacostraca</taxon>
        <taxon>Eucarida</taxon>
        <taxon>Decapoda</taxon>
        <taxon>Pleocyemata</taxon>
        <taxon>Brachyura</taxon>
        <taxon>Eubrachyura</taxon>
        <taxon>Portunoidea</taxon>
        <taxon>Portunidae</taxon>
        <taxon>Portuninae</taxon>
        <taxon>Portunus</taxon>
    </lineage>
</organism>
<dbReference type="OrthoDB" id="47007at2759"/>
<evidence type="ECO:0000256" key="1">
    <source>
        <dbReference type="SAM" id="Phobius"/>
    </source>
</evidence>